<keyword evidence="1" id="KW-0812">Transmembrane</keyword>
<evidence type="ECO:0000259" key="2">
    <source>
        <dbReference type="Pfam" id="PF03713"/>
    </source>
</evidence>
<name>A0A365UC70_9RHOB</name>
<dbReference type="RefSeq" id="WP_113288303.1">
    <property type="nucleotide sequence ID" value="NZ_QNTQ01000004.1"/>
</dbReference>
<protein>
    <submittedName>
        <fullName evidence="3">DUF305 domain-containing protein</fullName>
    </submittedName>
</protein>
<feature type="transmembrane region" description="Helical" evidence="1">
    <location>
        <begin position="67"/>
        <end position="84"/>
    </location>
</feature>
<feature type="transmembrane region" description="Helical" evidence="1">
    <location>
        <begin position="7"/>
        <end position="27"/>
    </location>
</feature>
<feature type="domain" description="DUF305" evidence="2">
    <location>
        <begin position="94"/>
        <end position="190"/>
    </location>
</feature>
<reference evidence="3 4" key="1">
    <citation type="submission" date="2018-07" db="EMBL/GenBank/DDBJ databases">
        <title>Rhodosalinus sp. strain E84T genomic sequence and assembly.</title>
        <authorList>
            <person name="Liu Z.-W."/>
            <person name="Lu D.-C."/>
        </authorList>
    </citation>
    <scope>NUCLEOTIDE SEQUENCE [LARGE SCALE GENOMIC DNA]</scope>
    <source>
        <strain evidence="3 4">E84</strain>
    </source>
</reference>
<dbReference type="OrthoDB" id="517560at2"/>
<evidence type="ECO:0000313" key="3">
    <source>
        <dbReference type="EMBL" id="RBI86753.1"/>
    </source>
</evidence>
<keyword evidence="1" id="KW-1133">Transmembrane helix</keyword>
<keyword evidence="1" id="KW-0472">Membrane</keyword>
<dbReference type="AlphaFoldDB" id="A0A365UC70"/>
<dbReference type="EMBL" id="QNTQ01000004">
    <property type="protein sequence ID" value="RBI86753.1"/>
    <property type="molecule type" value="Genomic_DNA"/>
</dbReference>
<dbReference type="InterPro" id="IPR012347">
    <property type="entry name" value="Ferritin-like"/>
</dbReference>
<dbReference type="Pfam" id="PF03713">
    <property type="entry name" value="DUF305"/>
    <property type="match status" value="1"/>
</dbReference>
<feature type="transmembrane region" description="Helical" evidence="1">
    <location>
        <begin position="39"/>
        <end position="60"/>
    </location>
</feature>
<gene>
    <name evidence="3" type="ORF">DRV85_04855</name>
</gene>
<dbReference type="Gene3D" id="1.20.1260.10">
    <property type="match status" value="1"/>
</dbReference>
<evidence type="ECO:0000313" key="4">
    <source>
        <dbReference type="Proteomes" id="UP000253370"/>
    </source>
</evidence>
<proteinExistence type="predicted"/>
<comment type="caution">
    <text evidence="3">The sequence shown here is derived from an EMBL/GenBank/DDBJ whole genome shotgun (WGS) entry which is preliminary data.</text>
</comment>
<sequence>MSYWRFAAMIATSTVVMFGLMYLNTYVWSHVFWSETRAYMAVLMGASMAIIMLSFMLGMYRNRAINAAIYALAVVAFGGSLWLVRSQVTVDGESYMRAMIPHHSIAILTSSRAEIEDPRVRKLADEIIAAQQKEISEMRYLIAVLEGEVDAEVPPSMQEPKTSAPVADVEGALAGPTLATLDAADMTAAEIDRATGGAEVRCRFTRTTRSDPVLVTWAGDDGARAAMKLSGRIVPLTEMPGTRDGTLPGDGRVFRANGLRLEIVPRDADDTADLRFKLSEGLTVGYRGTWACA</sequence>
<dbReference type="Proteomes" id="UP000253370">
    <property type="component" value="Unassembled WGS sequence"/>
</dbReference>
<organism evidence="3 4">
    <name type="scientific">Rhodosalinus halophilus</name>
    <dbReference type="NCBI Taxonomy" id="2259333"/>
    <lineage>
        <taxon>Bacteria</taxon>
        <taxon>Pseudomonadati</taxon>
        <taxon>Pseudomonadota</taxon>
        <taxon>Alphaproteobacteria</taxon>
        <taxon>Rhodobacterales</taxon>
        <taxon>Paracoccaceae</taxon>
        <taxon>Rhodosalinus</taxon>
    </lineage>
</organism>
<evidence type="ECO:0000256" key="1">
    <source>
        <dbReference type="SAM" id="Phobius"/>
    </source>
</evidence>
<accession>A0A365UC70</accession>
<keyword evidence="4" id="KW-1185">Reference proteome</keyword>
<dbReference type="InterPro" id="IPR005183">
    <property type="entry name" value="DUF305_CopM-like"/>
</dbReference>